<proteinExistence type="predicted"/>
<accession>A0A8D8MA33</accession>
<name>A0A8D8MA33_9HEMI</name>
<dbReference type="EMBL" id="HBUF01045243">
    <property type="protein sequence ID" value="CAG6619349.1"/>
    <property type="molecule type" value="Transcribed_RNA"/>
</dbReference>
<evidence type="ECO:0000313" key="1">
    <source>
        <dbReference type="EMBL" id="CAG6619351.1"/>
    </source>
</evidence>
<protein>
    <submittedName>
        <fullName evidence="1">Uncharacterized protein</fullName>
    </submittedName>
</protein>
<dbReference type="EMBL" id="HBUF01045245">
    <property type="protein sequence ID" value="CAG6619351.1"/>
    <property type="molecule type" value="Transcribed_RNA"/>
</dbReference>
<dbReference type="AlphaFoldDB" id="A0A8D8MA33"/>
<organism evidence="1">
    <name type="scientific">Cacopsylla melanoneura</name>
    <dbReference type="NCBI Taxonomy" id="428564"/>
    <lineage>
        <taxon>Eukaryota</taxon>
        <taxon>Metazoa</taxon>
        <taxon>Ecdysozoa</taxon>
        <taxon>Arthropoda</taxon>
        <taxon>Hexapoda</taxon>
        <taxon>Insecta</taxon>
        <taxon>Pterygota</taxon>
        <taxon>Neoptera</taxon>
        <taxon>Paraneoptera</taxon>
        <taxon>Hemiptera</taxon>
        <taxon>Sternorrhyncha</taxon>
        <taxon>Psylloidea</taxon>
        <taxon>Psyllidae</taxon>
        <taxon>Psyllinae</taxon>
        <taxon>Cacopsylla</taxon>
    </lineage>
</organism>
<sequence length="230" mass="26016">MDTTTIVCKINSISFEEGLGRDLYSYFKTTEKKSGDDDASDNAVSNTISNKQSNDILNMAIADKICGIDSGGVSLTKAVFDHKLKFVYTDAEFRTRIARVPVDQTNMFPIFFFPLPIVDRPYGRRTNTTLVKCSNRSSTEEDCIVHAVYDDSEKVLELNDENYTLQTTRKNVYQDCHSVFEKCIGRLKSIHRLEVTSSATTIMMKTYDRSFETLLLAFGTACPHMDVILH</sequence>
<reference evidence="1" key="1">
    <citation type="submission" date="2021-05" db="EMBL/GenBank/DDBJ databases">
        <authorList>
            <person name="Alioto T."/>
            <person name="Alioto T."/>
            <person name="Gomez Garrido J."/>
        </authorList>
    </citation>
    <scope>NUCLEOTIDE SEQUENCE</scope>
</reference>